<evidence type="ECO:0000313" key="1">
    <source>
        <dbReference type="EMBL" id="AIF04930.1"/>
    </source>
</evidence>
<protein>
    <submittedName>
        <fullName evidence="1">Uncharacterized protein</fullName>
    </submittedName>
</protein>
<reference evidence="1" key="1">
    <citation type="journal article" date="2014" name="Genome Biol. Evol.">
        <title>Pangenome evidence for extensive interdomain horizontal transfer affecting lineage core and shell genes in uncultured planktonic thaumarchaeota and euryarchaeota.</title>
        <authorList>
            <person name="Deschamps P."/>
            <person name="Zivanovic Y."/>
            <person name="Moreira D."/>
            <person name="Rodriguez-Valera F."/>
            <person name="Lopez-Garcia P."/>
        </authorList>
    </citation>
    <scope>NUCLEOTIDE SEQUENCE</scope>
</reference>
<accession>A0A075GPG3</accession>
<proteinExistence type="predicted"/>
<sequence>MAKEEYETPLIDAYNRTHLDVLHEDGSWYHPFLPEGVFMEDLGPVIEEQLVKTYNECEREAEKYFEERVRERFASVFADANPVDLRGLLPKKPPVEWADLPVEVQRELQNVHDTAQEEGITERTLKKRVRQYLIDQYIIED</sequence>
<organism evidence="1">
    <name type="scientific">uncultured marine group II/III euryarchaeote KM3_177_C07</name>
    <dbReference type="NCBI Taxonomy" id="1457939"/>
    <lineage>
        <taxon>Archaea</taxon>
        <taxon>Methanobacteriati</taxon>
        <taxon>Methanobacteriota</taxon>
        <taxon>environmental samples</taxon>
    </lineage>
</organism>
<name>A0A075GPG3_9EURY</name>
<dbReference type="EMBL" id="KF900723">
    <property type="protein sequence ID" value="AIF04930.1"/>
    <property type="molecule type" value="Genomic_DNA"/>
</dbReference>
<dbReference type="AlphaFoldDB" id="A0A075GPG3"/>